<reference evidence="2 3" key="1">
    <citation type="submission" date="2020-02" db="EMBL/GenBank/DDBJ databases">
        <title>Whole-genome analyses of novel actinobacteria.</title>
        <authorList>
            <person name="Sahin N."/>
            <person name="Tokatli A."/>
        </authorList>
    </citation>
    <scope>NUCLEOTIDE SEQUENCE [LARGE SCALE GENOMIC DNA]</scope>
    <source>
        <strain evidence="2 3">YC419</strain>
    </source>
</reference>
<feature type="non-terminal residue" evidence="2">
    <location>
        <position position="1"/>
    </location>
</feature>
<comment type="caution">
    <text evidence="2">The sequence shown here is derived from an EMBL/GenBank/DDBJ whole genome shotgun (WGS) entry which is preliminary data.</text>
</comment>
<evidence type="ECO:0000313" key="2">
    <source>
        <dbReference type="EMBL" id="NGO49526.1"/>
    </source>
</evidence>
<keyword evidence="3" id="KW-1185">Reference proteome</keyword>
<dbReference type="NCBIfam" id="TIGR01720">
    <property type="entry name" value="NRPS-para261"/>
    <property type="match status" value="1"/>
</dbReference>
<dbReference type="Proteomes" id="UP001518140">
    <property type="component" value="Unassembled WGS sequence"/>
</dbReference>
<dbReference type="PANTHER" id="PTHR45398">
    <property type="match status" value="1"/>
</dbReference>
<dbReference type="SUPFAM" id="SSF52777">
    <property type="entry name" value="CoA-dependent acyltransferases"/>
    <property type="match status" value="2"/>
</dbReference>
<dbReference type="InterPro" id="IPR010060">
    <property type="entry name" value="NRPS_synth"/>
</dbReference>
<protein>
    <submittedName>
        <fullName evidence="2">Non-ribosomal peptide synthetase</fullName>
    </submittedName>
</protein>
<name>A0ABX0E5Q3_9ACTN</name>
<dbReference type="EMBL" id="JAAKZX010000488">
    <property type="protein sequence ID" value="NGO49526.1"/>
    <property type="molecule type" value="Genomic_DNA"/>
</dbReference>
<dbReference type="Gene3D" id="3.30.559.30">
    <property type="entry name" value="Nonribosomal peptide synthetase, condensation domain"/>
    <property type="match status" value="1"/>
</dbReference>
<organism evidence="2 3">
    <name type="scientific">Streptomyces ureilyticus</name>
    <dbReference type="NCBI Taxonomy" id="1775131"/>
    <lineage>
        <taxon>Bacteria</taxon>
        <taxon>Bacillati</taxon>
        <taxon>Actinomycetota</taxon>
        <taxon>Actinomycetes</taxon>
        <taxon>Kitasatosporales</taxon>
        <taxon>Streptomycetaceae</taxon>
        <taxon>Streptomyces</taxon>
    </lineage>
</organism>
<sequence>NALPDDGFGYGLLRYLNPGTAPVLAGYDRPQIAFNYLGRFDTALEGGQSVESQLGGGADPGMGLAHTLEISASAHGSAEGVRLDAVWSWPQEVLDRDEVAELAGLWVRMLEVLAGHAALPEAGGHSPSDFPLVTLEQEQLDGWAGEGMAVEDVLPLSPLQEGLLFHALFDENAADIYNVQLVLDLAGVLDAGVLRRSAEVLVARHASLRACFRQRNNGESVQVITGNPVLPWREVDLSGFPEAGQRERVTRLLEEEQAARFDMASAPLMRFLVIRLAPDRHKLVITNHHILLDGWSTPL</sequence>
<evidence type="ECO:0000313" key="3">
    <source>
        <dbReference type="Proteomes" id="UP001518140"/>
    </source>
</evidence>
<dbReference type="InterPro" id="IPR001242">
    <property type="entry name" value="Condensation_dom"/>
</dbReference>
<gene>
    <name evidence="2" type="ORF">G6048_48305</name>
</gene>
<dbReference type="Pfam" id="PF00668">
    <property type="entry name" value="Condensation"/>
    <property type="match status" value="1"/>
</dbReference>
<feature type="non-terminal residue" evidence="2">
    <location>
        <position position="299"/>
    </location>
</feature>
<evidence type="ECO:0000259" key="1">
    <source>
        <dbReference type="Pfam" id="PF00668"/>
    </source>
</evidence>
<dbReference type="PANTHER" id="PTHR45398:SF1">
    <property type="entry name" value="ENZYME, PUTATIVE (JCVI)-RELATED"/>
    <property type="match status" value="1"/>
</dbReference>
<feature type="domain" description="Condensation" evidence="1">
    <location>
        <begin position="151"/>
        <end position="298"/>
    </location>
</feature>
<proteinExistence type="predicted"/>
<dbReference type="Gene3D" id="3.30.559.10">
    <property type="entry name" value="Chloramphenicol acetyltransferase-like domain"/>
    <property type="match status" value="1"/>
</dbReference>
<accession>A0ABX0E5Q3</accession>
<dbReference type="InterPro" id="IPR023213">
    <property type="entry name" value="CAT-like_dom_sf"/>
</dbReference>